<dbReference type="EMBL" id="NFHN01000075">
    <property type="protein sequence ID" value="OUN41045.1"/>
    <property type="molecule type" value="Genomic_DNA"/>
</dbReference>
<keyword evidence="1" id="KW-0472">Membrane</keyword>
<dbReference type="Proteomes" id="UP000195868">
    <property type="component" value="Unassembled WGS sequence"/>
</dbReference>
<organism evidence="2 3">
    <name type="scientific">Limosilactobacillus reuteri</name>
    <name type="common">Lactobacillus reuteri</name>
    <dbReference type="NCBI Taxonomy" id="1598"/>
    <lineage>
        <taxon>Bacteria</taxon>
        <taxon>Bacillati</taxon>
        <taxon>Bacillota</taxon>
        <taxon>Bacilli</taxon>
        <taxon>Lactobacillales</taxon>
        <taxon>Lactobacillaceae</taxon>
        <taxon>Limosilactobacillus</taxon>
    </lineage>
</organism>
<dbReference type="AlphaFoldDB" id="A0A1Y3TYJ2"/>
<gene>
    <name evidence="2" type="ORF">B5G22_11415</name>
</gene>
<feature type="transmembrane region" description="Helical" evidence="1">
    <location>
        <begin position="37"/>
        <end position="56"/>
    </location>
</feature>
<reference evidence="3" key="1">
    <citation type="submission" date="2017-04" db="EMBL/GenBank/DDBJ databases">
        <title>Function of individual gut microbiota members based on whole genome sequencing of pure cultures obtained from chicken caecum.</title>
        <authorList>
            <person name="Medvecky M."/>
            <person name="Cejkova D."/>
            <person name="Polansky O."/>
            <person name="Karasova D."/>
            <person name="Kubasova T."/>
            <person name="Cizek A."/>
            <person name="Rychlik I."/>
        </authorList>
    </citation>
    <scope>NUCLEOTIDE SEQUENCE [LARGE SCALE GENOMIC DNA]</scope>
    <source>
        <strain evidence="3">An71</strain>
    </source>
</reference>
<name>A0A1Y3TYJ2_LIMRT</name>
<evidence type="ECO:0000313" key="3">
    <source>
        <dbReference type="Proteomes" id="UP000195868"/>
    </source>
</evidence>
<dbReference type="Pfam" id="PF03596">
    <property type="entry name" value="Cad"/>
    <property type="match status" value="1"/>
</dbReference>
<comment type="caution">
    <text evidence="2">The sequence shown here is derived from an EMBL/GenBank/DDBJ whole genome shotgun (WGS) entry which is preliminary data.</text>
</comment>
<feature type="transmembrane region" description="Helical" evidence="1">
    <location>
        <begin position="126"/>
        <end position="144"/>
    </location>
</feature>
<feature type="transmembrane region" description="Helical" evidence="1">
    <location>
        <begin position="6"/>
        <end position="25"/>
    </location>
</feature>
<evidence type="ECO:0000256" key="1">
    <source>
        <dbReference type="SAM" id="Phobius"/>
    </source>
</evidence>
<dbReference type="InterPro" id="IPR004676">
    <property type="entry name" value="Cd-R_transporter"/>
</dbReference>
<keyword evidence="1" id="KW-0812">Transmembrane</keyword>
<proteinExistence type="predicted"/>
<feature type="transmembrane region" description="Helical" evidence="1">
    <location>
        <begin position="91"/>
        <end position="114"/>
    </location>
</feature>
<feature type="transmembrane region" description="Helical" evidence="1">
    <location>
        <begin position="164"/>
        <end position="184"/>
    </location>
</feature>
<evidence type="ECO:0008006" key="4">
    <source>
        <dbReference type="Google" id="ProtNLM"/>
    </source>
</evidence>
<sequence>MNWWVLTATFLAVNLDFFFILLLMLDKYKLKDVIIGYLSGVLILVIASYFAGQILAMFLPEWILGVLGILPIWMAIHDSDEDPNNQKQRSPIITVLVTYLSVCAGCNLSIFLPILTNVSMIHFLEVLIYVGIFTVIIVCLLKLIGNISVVKAFMTKYSETLMKIVYIGVGLYVFWDSGLISHLIKLI</sequence>
<dbReference type="RefSeq" id="WP_087216265.1">
    <property type="nucleotide sequence ID" value="NZ_NFHN01000075.1"/>
</dbReference>
<keyword evidence="1" id="KW-1133">Transmembrane helix</keyword>
<protein>
    <recommendedName>
        <fullName evidence="4">Integral membrane protein</fullName>
    </recommendedName>
</protein>
<evidence type="ECO:0000313" key="2">
    <source>
        <dbReference type="EMBL" id="OUN41045.1"/>
    </source>
</evidence>
<accession>A0A1Y3TYJ2</accession>
<feature type="transmembrane region" description="Helical" evidence="1">
    <location>
        <begin position="62"/>
        <end position="79"/>
    </location>
</feature>